<sequence>MTIYIQSRGKSQDHDYAWLKIEDNDRQEPEIPHVLKAIKPEELIDSQNPSIVLARSGEHLLLLATALDTQDGRTDFMGRQIRNSVAWVEEYSPASQQLMRKLAIQALKGKLADAVQQAVENAASNTYGFEADFKKLKEIERVANEEEIGDTKFERYPLKVGGACPDLISKLVGDLETYQLPESSGDETFVVLTTMKSAEGLKAKSVWRGLSNRIESESKEWKEYSVKKNVKAPPNRKAAQKSSIKGILILLIVGVIIMALLIFLIAPDRSQPKDQTSMQASLNFVSKANLPL</sequence>
<reference evidence="2 3" key="2">
    <citation type="submission" date="2018-06" db="EMBL/GenBank/DDBJ databases">
        <title>Metagenomic assembly of (sub)arctic Cyanobacteria and their associated microbiome from non-axenic cultures.</title>
        <authorList>
            <person name="Baurain D."/>
        </authorList>
    </citation>
    <scope>NUCLEOTIDE SEQUENCE [LARGE SCALE GENOMIC DNA]</scope>
    <source>
        <strain evidence="2">ULC027bin1</strain>
    </source>
</reference>
<keyword evidence="1" id="KW-0812">Transmembrane</keyword>
<dbReference type="AlphaFoldDB" id="A0A2W4XDW1"/>
<proteinExistence type="predicted"/>
<keyword evidence="1" id="KW-0472">Membrane</keyword>
<name>A0A2W4XDW1_9CYAN</name>
<accession>A0A2W4XDW1</accession>
<reference evidence="3" key="1">
    <citation type="submission" date="2018-04" db="EMBL/GenBank/DDBJ databases">
        <authorList>
            <person name="Cornet L."/>
        </authorList>
    </citation>
    <scope>NUCLEOTIDE SEQUENCE [LARGE SCALE GENOMIC DNA]</scope>
</reference>
<dbReference type="Proteomes" id="UP000249794">
    <property type="component" value="Unassembled WGS sequence"/>
</dbReference>
<feature type="transmembrane region" description="Helical" evidence="1">
    <location>
        <begin position="246"/>
        <end position="266"/>
    </location>
</feature>
<protein>
    <submittedName>
        <fullName evidence="2">Uncharacterized protein</fullName>
    </submittedName>
</protein>
<dbReference type="EMBL" id="QBMP01000141">
    <property type="protein sequence ID" value="PZO52719.1"/>
    <property type="molecule type" value="Genomic_DNA"/>
</dbReference>
<keyword evidence="1" id="KW-1133">Transmembrane helix</keyword>
<evidence type="ECO:0000313" key="2">
    <source>
        <dbReference type="EMBL" id="PZO52719.1"/>
    </source>
</evidence>
<evidence type="ECO:0000313" key="3">
    <source>
        <dbReference type="Proteomes" id="UP000249794"/>
    </source>
</evidence>
<comment type="caution">
    <text evidence="2">The sequence shown here is derived from an EMBL/GenBank/DDBJ whole genome shotgun (WGS) entry which is preliminary data.</text>
</comment>
<gene>
    <name evidence="2" type="ORF">DCF15_13415</name>
</gene>
<evidence type="ECO:0000256" key="1">
    <source>
        <dbReference type="SAM" id="Phobius"/>
    </source>
</evidence>
<organism evidence="2 3">
    <name type="scientific">Phormidesmis priestleyi</name>
    <dbReference type="NCBI Taxonomy" id="268141"/>
    <lineage>
        <taxon>Bacteria</taxon>
        <taxon>Bacillati</taxon>
        <taxon>Cyanobacteriota</taxon>
        <taxon>Cyanophyceae</taxon>
        <taxon>Leptolyngbyales</taxon>
        <taxon>Leptolyngbyaceae</taxon>
        <taxon>Phormidesmis</taxon>
    </lineage>
</organism>